<reference evidence="2 3" key="2">
    <citation type="submission" date="2017-02" db="EMBL/GenBank/DDBJ databases">
        <title>Draft genome sequence of Streptomyces phaeoluteigriseus type strain DSM41896.</title>
        <authorList>
            <person name="Salih T.S."/>
            <person name="Algora Gallardo L."/>
            <person name="Melo Santos T."/>
            <person name="Filgueira Martinez S."/>
            <person name="Herron P.R."/>
        </authorList>
    </citation>
    <scope>NUCLEOTIDE SEQUENCE [LARGE SCALE GENOMIC DNA]</scope>
    <source>
        <strain evidence="2 3">DSM 41896</strain>
    </source>
</reference>
<sequence length="82" mass="9582">MNRPEREAAVRQIMERSVPRLPPELHTDAVRHGSRMLRRRTLARRLMWLLLWAAAVAFAVWAMVAEPWVEPPSETTPPLTDW</sequence>
<keyword evidence="1" id="KW-0812">Transmembrane</keyword>
<accession>A0A1V6MN62</accession>
<reference evidence="3" key="1">
    <citation type="submission" date="2016-11" db="EMBL/GenBank/DDBJ databases">
        <authorList>
            <person name="Schniete J.K."/>
            <person name="Salih T."/>
            <person name="Algora Gallardo L."/>
            <person name="Martinez Fernandez S."/>
            <person name="Herron P.R."/>
        </authorList>
    </citation>
    <scope>NUCLEOTIDE SEQUENCE [LARGE SCALE GENOMIC DNA]</scope>
    <source>
        <strain evidence="3">DSM 41896</strain>
    </source>
</reference>
<evidence type="ECO:0000256" key="1">
    <source>
        <dbReference type="SAM" id="Phobius"/>
    </source>
</evidence>
<evidence type="ECO:0000313" key="3">
    <source>
        <dbReference type="Proteomes" id="UP000184286"/>
    </source>
</evidence>
<name>A0A1V6MN62_9ACTN</name>
<dbReference type="STRING" id="114686.BM536_026175"/>
<organism evidence="2 3">
    <name type="scientific">Streptomyces phaeoluteigriseus</name>
    <dbReference type="NCBI Taxonomy" id="114686"/>
    <lineage>
        <taxon>Bacteria</taxon>
        <taxon>Bacillati</taxon>
        <taxon>Actinomycetota</taxon>
        <taxon>Actinomycetes</taxon>
        <taxon>Kitasatosporales</taxon>
        <taxon>Streptomycetaceae</taxon>
        <taxon>Streptomyces</taxon>
        <taxon>Streptomyces aurantiacus group</taxon>
    </lineage>
</organism>
<keyword evidence="1" id="KW-1133">Transmembrane helix</keyword>
<dbReference type="EMBL" id="MPOH02000016">
    <property type="protein sequence ID" value="OQD53756.1"/>
    <property type="molecule type" value="Genomic_DNA"/>
</dbReference>
<feature type="transmembrane region" description="Helical" evidence="1">
    <location>
        <begin position="46"/>
        <end position="64"/>
    </location>
</feature>
<dbReference type="AlphaFoldDB" id="A0A1V6MN62"/>
<proteinExistence type="predicted"/>
<keyword evidence="1" id="KW-0472">Membrane</keyword>
<dbReference type="Proteomes" id="UP000184286">
    <property type="component" value="Unassembled WGS sequence"/>
</dbReference>
<evidence type="ECO:0008006" key="4">
    <source>
        <dbReference type="Google" id="ProtNLM"/>
    </source>
</evidence>
<evidence type="ECO:0000313" key="2">
    <source>
        <dbReference type="EMBL" id="OQD53756.1"/>
    </source>
</evidence>
<comment type="caution">
    <text evidence="2">The sequence shown here is derived from an EMBL/GenBank/DDBJ whole genome shotgun (WGS) entry which is preliminary data.</text>
</comment>
<protein>
    <recommendedName>
        <fullName evidence="4">DUF3040 domain-containing protein</fullName>
    </recommendedName>
</protein>
<gene>
    <name evidence="2" type="ORF">BM536_026175</name>
</gene>
<dbReference type="RefSeq" id="WP_073493267.1">
    <property type="nucleotide sequence ID" value="NZ_MPOH02000016.1"/>
</dbReference>